<organism evidence="1 2">
    <name type="scientific">Mycolicibacterium holsaticum</name>
    <dbReference type="NCBI Taxonomy" id="152142"/>
    <lineage>
        <taxon>Bacteria</taxon>
        <taxon>Bacillati</taxon>
        <taxon>Actinomycetota</taxon>
        <taxon>Actinomycetes</taxon>
        <taxon>Mycobacteriales</taxon>
        <taxon>Mycobacteriaceae</taxon>
        <taxon>Mycolicibacterium</taxon>
    </lineage>
</organism>
<dbReference type="AlphaFoldDB" id="A0A1E3RTD5"/>
<gene>
    <name evidence="1" type="ORF">BHQ17_14665</name>
</gene>
<reference evidence="2" key="1">
    <citation type="submission" date="2016-09" db="EMBL/GenBank/DDBJ databases">
        <authorList>
            <person name="Greninger A.L."/>
            <person name="Jerome K.R."/>
            <person name="Mcnair B."/>
            <person name="Wallis C."/>
            <person name="Fang F."/>
        </authorList>
    </citation>
    <scope>NUCLEOTIDE SEQUENCE [LARGE SCALE GENOMIC DNA]</scope>
    <source>
        <strain evidence="2">M7</strain>
    </source>
</reference>
<dbReference type="RefSeq" id="WP_069405900.1">
    <property type="nucleotide sequence ID" value="NZ_JBHRZJ010000014.1"/>
</dbReference>
<evidence type="ECO:0000313" key="2">
    <source>
        <dbReference type="Proteomes" id="UP000094243"/>
    </source>
</evidence>
<evidence type="ECO:0000313" key="1">
    <source>
        <dbReference type="EMBL" id="ODQ93081.1"/>
    </source>
</evidence>
<dbReference type="EMBL" id="MIGZ01000080">
    <property type="protein sequence ID" value="ODQ93081.1"/>
    <property type="molecule type" value="Genomic_DNA"/>
</dbReference>
<keyword evidence="2" id="KW-1185">Reference proteome</keyword>
<dbReference type="Proteomes" id="UP000094243">
    <property type="component" value="Unassembled WGS sequence"/>
</dbReference>
<accession>A0A1E3RTD5</accession>
<protein>
    <submittedName>
        <fullName evidence="1">Uncharacterized protein</fullName>
    </submittedName>
</protein>
<sequence length="67" mass="6978">MAKTGNTICQICLTNCGIEITVDEASNAYSWVTSVGRARRPTGSSSIRRPSPVKLAAVDGLLAAAQV</sequence>
<name>A0A1E3RTD5_9MYCO</name>
<proteinExistence type="predicted"/>
<comment type="caution">
    <text evidence="1">The sequence shown here is derived from an EMBL/GenBank/DDBJ whole genome shotgun (WGS) entry which is preliminary data.</text>
</comment>